<dbReference type="AlphaFoldDB" id="A0A7J7JDM4"/>
<feature type="signal peptide" evidence="1">
    <location>
        <begin position="1"/>
        <end position="19"/>
    </location>
</feature>
<evidence type="ECO:0000256" key="1">
    <source>
        <dbReference type="SAM" id="SignalP"/>
    </source>
</evidence>
<name>A0A7J7JDM4_BUGNE</name>
<accession>A0A7J7JDM4</accession>
<proteinExistence type="predicted"/>
<evidence type="ECO:0000313" key="3">
    <source>
        <dbReference type="Proteomes" id="UP000593567"/>
    </source>
</evidence>
<dbReference type="Proteomes" id="UP000593567">
    <property type="component" value="Unassembled WGS sequence"/>
</dbReference>
<evidence type="ECO:0000313" key="2">
    <source>
        <dbReference type="EMBL" id="KAF6023478.1"/>
    </source>
</evidence>
<dbReference type="EMBL" id="VXIV02002708">
    <property type="protein sequence ID" value="KAF6023478.1"/>
    <property type="molecule type" value="Genomic_DNA"/>
</dbReference>
<sequence length="285" mass="32033">MHLAVIIFVTISITSSTEATNESLVQDCEVGEHLPCPYFHNYVKLPAGKHVAEIELGDGSEMKHYQGLYITKKEHYSRNCSYGVFLFHRETVCQQGNITAFLPFGQNTTIVTLIGGETEELSLGEFQMTFEYELEQICSYYVFVRESIAKVIFRAEYDAQCDLVPKAMLEATLLARRTQLQHYCTDDCRVAAEDADYYCNGSSLFLYWPVQIVNHQKSTEDVVSELTSKLPLALDLKALEIYSNQQSNHIIAAKKNSEGEYLSIGVALTCPGGKMIFNAVESCPE</sequence>
<feature type="chain" id="PRO_5029559104" evidence="1">
    <location>
        <begin position="20"/>
        <end position="285"/>
    </location>
</feature>
<organism evidence="2 3">
    <name type="scientific">Bugula neritina</name>
    <name type="common">Brown bryozoan</name>
    <name type="synonym">Sertularia neritina</name>
    <dbReference type="NCBI Taxonomy" id="10212"/>
    <lineage>
        <taxon>Eukaryota</taxon>
        <taxon>Metazoa</taxon>
        <taxon>Spiralia</taxon>
        <taxon>Lophotrochozoa</taxon>
        <taxon>Bryozoa</taxon>
        <taxon>Gymnolaemata</taxon>
        <taxon>Cheilostomatida</taxon>
        <taxon>Flustrina</taxon>
        <taxon>Buguloidea</taxon>
        <taxon>Bugulidae</taxon>
        <taxon>Bugula</taxon>
    </lineage>
</organism>
<keyword evidence="3" id="KW-1185">Reference proteome</keyword>
<reference evidence="2" key="1">
    <citation type="submission" date="2020-06" db="EMBL/GenBank/DDBJ databases">
        <title>Draft genome of Bugula neritina, a colonial animal packing powerful symbionts and potential medicines.</title>
        <authorList>
            <person name="Rayko M."/>
        </authorList>
    </citation>
    <scope>NUCLEOTIDE SEQUENCE [LARGE SCALE GENOMIC DNA]</scope>
    <source>
        <strain evidence="2">Kwan_BN1</strain>
    </source>
</reference>
<keyword evidence="1" id="KW-0732">Signal</keyword>
<comment type="caution">
    <text evidence="2">The sequence shown here is derived from an EMBL/GenBank/DDBJ whole genome shotgun (WGS) entry which is preliminary data.</text>
</comment>
<protein>
    <submittedName>
        <fullName evidence="2">Uncharacterized protein</fullName>
    </submittedName>
</protein>
<gene>
    <name evidence="2" type="ORF">EB796_018210</name>
</gene>